<feature type="region of interest" description="Disordered" evidence="1">
    <location>
        <begin position="241"/>
        <end position="283"/>
    </location>
</feature>
<feature type="domain" description="BZIP" evidence="2">
    <location>
        <begin position="150"/>
        <end position="213"/>
    </location>
</feature>
<dbReference type="SMART" id="SM00338">
    <property type="entry name" value="BRLZ"/>
    <property type="match status" value="1"/>
</dbReference>
<dbReference type="STRING" id="1305764.R9P0J6"/>
<feature type="compositionally biased region" description="Basic and acidic residues" evidence="1">
    <location>
        <begin position="157"/>
        <end position="168"/>
    </location>
</feature>
<feature type="region of interest" description="Disordered" evidence="1">
    <location>
        <begin position="19"/>
        <end position="168"/>
    </location>
</feature>
<dbReference type="HOGENOM" id="CLU_799675_0_0_1"/>
<dbReference type="InterPro" id="IPR004827">
    <property type="entry name" value="bZIP"/>
</dbReference>
<dbReference type="InterPro" id="IPR046347">
    <property type="entry name" value="bZIP_sf"/>
</dbReference>
<feature type="compositionally biased region" description="Low complexity" evidence="1">
    <location>
        <begin position="245"/>
        <end position="254"/>
    </location>
</feature>
<feature type="compositionally biased region" description="Basic and acidic residues" evidence="1">
    <location>
        <begin position="255"/>
        <end position="265"/>
    </location>
</feature>
<dbReference type="EMBL" id="DF238785">
    <property type="protein sequence ID" value="GAC94629.1"/>
    <property type="molecule type" value="Genomic_DNA"/>
</dbReference>
<dbReference type="AlphaFoldDB" id="R9P0J6"/>
<feature type="compositionally biased region" description="Low complexity" evidence="1">
    <location>
        <begin position="82"/>
        <end position="95"/>
    </location>
</feature>
<sequence length="352" mass="38770">MAAVPSSVGAWAYTTPSYATTQSQRSQSLAHYDPHPHHHLQRRQYHQHPTSSAYGLGIDDAAPRTSLTSTAPISSYPSNEQSASSSYRTNASSTYHSQPFADDYHHAQATSHPSDSRLHYSSLPASSSAIKRRGRSKMYASEEARQAAKQAQKARRREQNRDAQRRLRDRKEEHIFKLEGELAQLRRENDEVRGLQEMIRKLLDERQDLHRRLGIQQEEGKIGRDNALGLVDDLIMGRGDAPGLRDSANSSRSHSASDQDGKDASSRSSSATGASVSTPRSPTMMLHAPYATESAKDSLSSAPFLQGRMQTPSLHLPRIKLEASSNRASNGPLVTSSLLPPVSATLPQWNVS</sequence>
<accession>R9P0J6</accession>
<name>R9P0J6_PSEHS</name>
<reference evidence="4" key="1">
    <citation type="journal article" date="2013" name="Genome Announc.">
        <title>Draft genome sequence of the basidiomycetous yeast-like fungus Pseudozyma hubeiensis SY62, which produces an abundant amount of the biosurfactant mannosylerythritol lipids.</title>
        <authorList>
            <person name="Konishi M."/>
            <person name="Hatada Y."/>
            <person name="Horiuchi J."/>
        </authorList>
    </citation>
    <scope>NUCLEOTIDE SEQUENCE [LARGE SCALE GENOMIC DNA]</scope>
    <source>
        <strain evidence="4">SY62</strain>
    </source>
</reference>
<evidence type="ECO:0000313" key="3">
    <source>
        <dbReference type="EMBL" id="GAC94629.1"/>
    </source>
</evidence>
<feature type="compositionally biased region" description="Polar residues" evidence="1">
    <location>
        <begin position="65"/>
        <end position="81"/>
    </location>
</feature>
<feature type="compositionally biased region" description="Low complexity" evidence="1">
    <location>
        <begin position="266"/>
        <end position="277"/>
    </location>
</feature>
<evidence type="ECO:0000256" key="1">
    <source>
        <dbReference type="SAM" id="MobiDB-lite"/>
    </source>
</evidence>
<evidence type="ECO:0000259" key="2">
    <source>
        <dbReference type="PROSITE" id="PS50217"/>
    </source>
</evidence>
<evidence type="ECO:0000313" key="4">
    <source>
        <dbReference type="Proteomes" id="UP000014071"/>
    </source>
</evidence>
<organism evidence="3 4">
    <name type="scientific">Pseudozyma hubeiensis (strain SY62)</name>
    <name type="common">Yeast</name>
    <dbReference type="NCBI Taxonomy" id="1305764"/>
    <lineage>
        <taxon>Eukaryota</taxon>
        <taxon>Fungi</taxon>
        <taxon>Dikarya</taxon>
        <taxon>Basidiomycota</taxon>
        <taxon>Ustilaginomycotina</taxon>
        <taxon>Ustilaginomycetes</taxon>
        <taxon>Ustilaginales</taxon>
        <taxon>Ustilaginaceae</taxon>
        <taxon>Pseudozyma</taxon>
    </lineage>
</organism>
<feature type="compositionally biased region" description="Polar residues" evidence="1">
    <location>
        <begin position="19"/>
        <end position="29"/>
    </location>
</feature>
<dbReference type="Gene3D" id="1.20.5.170">
    <property type="match status" value="1"/>
</dbReference>
<dbReference type="SUPFAM" id="SSF57959">
    <property type="entry name" value="Leucine zipper domain"/>
    <property type="match status" value="1"/>
</dbReference>
<dbReference type="GO" id="GO:0003700">
    <property type="term" value="F:DNA-binding transcription factor activity"/>
    <property type="evidence" value="ECO:0007669"/>
    <property type="project" value="InterPro"/>
</dbReference>
<dbReference type="GeneID" id="24107495"/>
<dbReference type="eggNOG" id="ENOG502SD23">
    <property type="taxonomic scope" value="Eukaryota"/>
</dbReference>
<dbReference type="PROSITE" id="PS00036">
    <property type="entry name" value="BZIP_BASIC"/>
    <property type="match status" value="1"/>
</dbReference>
<gene>
    <name evidence="3" type="ORF">PHSY_002202</name>
</gene>
<dbReference type="Proteomes" id="UP000014071">
    <property type="component" value="Unassembled WGS sequence"/>
</dbReference>
<feature type="compositionally biased region" description="Basic residues" evidence="1">
    <location>
        <begin position="36"/>
        <end position="46"/>
    </location>
</feature>
<protein>
    <recommendedName>
        <fullName evidence="2">BZIP domain-containing protein</fullName>
    </recommendedName>
</protein>
<dbReference type="Pfam" id="PF00170">
    <property type="entry name" value="bZIP_1"/>
    <property type="match status" value="1"/>
</dbReference>
<dbReference type="OrthoDB" id="2552844at2759"/>
<dbReference type="CDD" id="cd14688">
    <property type="entry name" value="bZIP_YAP"/>
    <property type="match status" value="1"/>
</dbReference>
<keyword evidence="4" id="KW-1185">Reference proteome</keyword>
<dbReference type="RefSeq" id="XP_012188216.1">
    <property type="nucleotide sequence ID" value="XM_012332826.1"/>
</dbReference>
<proteinExistence type="predicted"/>
<dbReference type="PROSITE" id="PS50217">
    <property type="entry name" value="BZIP"/>
    <property type="match status" value="1"/>
</dbReference>